<dbReference type="InterPro" id="IPR000960">
    <property type="entry name" value="Flavin_mOase"/>
</dbReference>
<dbReference type="EC" id="1.14.13.-" evidence="6"/>
<organism evidence="6 7">
    <name type="scientific">Algoriphagus namhaensis</name>
    <dbReference type="NCBI Taxonomy" id="915353"/>
    <lineage>
        <taxon>Bacteria</taxon>
        <taxon>Pseudomonadati</taxon>
        <taxon>Bacteroidota</taxon>
        <taxon>Cytophagia</taxon>
        <taxon>Cytophagales</taxon>
        <taxon>Cyclobacteriaceae</taxon>
        <taxon>Algoriphagus</taxon>
    </lineage>
</organism>
<dbReference type="Gene3D" id="3.50.50.60">
    <property type="entry name" value="FAD/NAD(P)-binding domain"/>
    <property type="match status" value="1"/>
</dbReference>
<keyword evidence="4" id="KW-0521">NADP</keyword>
<proteinExistence type="inferred from homology"/>
<dbReference type="SUPFAM" id="SSF51905">
    <property type="entry name" value="FAD/NAD(P)-binding domain"/>
    <property type="match status" value="2"/>
</dbReference>
<dbReference type="Proteomes" id="UP001595805">
    <property type="component" value="Unassembled WGS sequence"/>
</dbReference>
<dbReference type="InterPro" id="IPR050346">
    <property type="entry name" value="FMO-like"/>
</dbReference>
<keyword evidence="5 6" id="KW-0560">Oxidoreductase</keyword>
<keyword evidence="6" id="KW-0503">Monooxygenase</keyword>
<keyword evidence="2" id="KW-0285">Flavoprotein</keyword>
<evidence type="ECO:0000256" key="5">
    <source>
        <dbReference type="ARBA" id="ARBA00023002"/>
    </source>
</evidence>
<dbReference type="Pfam" id="PF00743">
    <property type="entry name" value="FMO-like"/>
    <property type="match status" value="1"/>
</dbReference>
<evidence type="ECO:0000313" key="6">
    <source>
        <dbReference type="EMBL" id="MFC3880972.1"/>
    </source>
</evidence>
<keyword evidence="3" id="KW-0274">FAD</keyword>
<comment type="caution">
    <text evidence="6">The sequence shown here is derived from an EMBL/GenBank/DDBJ whole genome shotgun (WGS) entry which is preliminary data.</text>
</comment>
<dbReference type="PRINTS" id="PR00370">
    <property type="entry name" value="FMOXYGENASE"/>
</dbReference>
<sequence>MQLPKWQNGIENYSKVISEIVNGMKRKIAVIGAGPSGITALKNLLDQGLDAVAFDRNTEVGGNWIYSESESHSSVFETTHIISSKTLSQYEDFTFDEFDPETSDYPSHDELRGYFQAYAKKFNLYPYIRFGTMVRSCKWIDDQTWEITTEKDGVESKEIFTDLAVCNGHHWKPRYPDYPGTFTGEFLHSHHFKKAAPFEGKRVLVIGGGNSACDVAVETSRVSKKTAISWRRGYRIVPKFFFGKPSDKVAEQTKWLPVWLRMRLNQVLLKIMIGDNEAYGLRPVTEPFGATHPTINDELLHKIRHGKVKPRMDIERFDGKKVIFEDGKTEEFDSIVACTGYWLSHPFFEKDFIDYSKGPVPLYLKMFHEKYENLFFIGMFQPLGCIWPGAELQSKIMARQLTGEWQRPENIAELCQKEVENPHFKQVNTPRHTITVDYHLFIKALKKHLPKDYVSKNPKQEFIKETSS</sequence>
<dbReference type="EMBL" id="JBHRZS010000007">
    <property type="protein sequence ID" value="MFC3880972.1"/>
    <property type="molecule type" value="Genomic_DNA"/>
</dbReference>
<comment type="similarity">
    <text evidence="1">Belongs to the FMO family.</text>
</comment>
<gene>
    <name evidence="6" type="ORF">ACFOSV_12320</name>
</gene>
<dbReference type="PANTHER" id="PTHR23023">
    <property type="entry name" value="DIMETHYLANILINE MONOOXYGENASE"/>
    <property type="match status" value="1"/>
</dbReference>
<protein>
    <submittedName>
        <fullName evidence="6">Flavin-containing monooxygenase</fullName>
        <ecNumber evidence="6">1.14.13.-</ecNumber>
    </submittedName>
</protein>
<evidence type="ECO:0000256" key="4">
    <source>
        <dbReference type="ARBA" id="ARBA00022857"/>
    </source>
</evidence>
<dbReference type="PIRSF" id="PIRSF000332">
    <property type="entry name" value="FMO"/>
    <property type="match status" value="1"/>
</dbReference>
<accession>A0ABV8ATL3</accession>
<name>A0ABV8ATL3_9BACT</name>
<evidence type="ECO:0000256" key="2">
    <source>
        <dbReference type="ARBA" id="ARBA00022630"/>
    </source>
</evidence>
<dbReference type="InterPro" id="IPR020946">
    <property type="entry name" value="Flavin_mOase-like"/>
</dbReference>
<reference evidence="7" key="1">
    <citation type="journal article" date="2019" name="Int. J. Syst. Evol. Microbiol.">
        <title>The Global Catalogue of Microorganisms (GCM) 10K type strain sequencing project: providing services to taxonomists for standard genome sequencing and annotation.</title>
        <authorList>
            <consortium name="The Broad Institute Genomics Platform"/>
            <consortium name="The Broad Institute Genome Sequencing Center for Infectious Disease"/>
            <person name="Wu L."/>
            <person name="Ma J."/>
        </authorList>
    </citation>
    <scope>NUCLEOTIDE SEQUENCE [LARGE SCALE GENOMIC DNA]</scope>
    <source>
        <strain evidence="7">CCUG 60523</strain>
    </source>
</reference>
<dbReference type="GO" id="GO:0004497">
    <property type="term" value="F:monooxygenase activity"/>
    <property type="evidence" value="ECO:0007669"/>
    <property type="project" value="UniProtKB-KW"/>
</dbReference>
<keyword evidence="7" id="KW-1185">Reference proteome</keyword>
<dbReference type="RefSeq" id="WP_377906316.1">
    <property type="nucleotide sequence ID" value="NZ_JBHRZS010000007.1"/>
</dbReference>
<evidence type="ECO:0000313" key="7">
    <source>
        <dbReference type="Proteomes" id="UP001595805"/>
    </source>
</evidence>
<evidence type="ECO:0000256" key="3">
    <source>
        <dbReference type="ARBA" id="ARBA00022827"/>
    </source>
</evidence>
<evidence type="ECO:0000256" key="1">
    <source>
        <dbReference type="ARBA" id="ARBA00009183"/>
    </source>
</evidence>
<dbReference type="InterPro" id="IPR036188">
    <property type="entry name" value="FAD/NAD-bd_sf"/>
</dbReference>